<proteinExistence type="predicted"/>
<organism evidence="2 3">
    <name type="scientific">Penicillium angulare</name>
    <dbReference type="NCBI Taxonomy" id="116970"/>
    <lineage>
        <taxon>Eukaryota</taxon>
        <taxon>Fungi</taxon>
        <taxon>Dikarya</taxon>
        <taxon>Ascomycota</taxon>
        <taxon>Pezizomycotina</taxon>
        <taxon>Eurotiomycetes</taxon>
        <taxon>Eurotiomycetidae</taxon>
        <taxon>Eurotiales</taxon>
        <taxon>Aspergillaceae</taxon>
        <taxon>Penicillium</taxon>
    </lineage>
</organism>
<evidence type="ECO:0000313" key="2">
    <source>
        <dbReference type="EMBL" id="KAJ5094289.1"/>
    </source>
</evidence>
<evidence type="ECO:0000313" key="3">
    <source>
        <dbReference type="Proteomes" id="UP001149165"/>
    </source>
</evidence>
<dbReference type="GO" id="GO:0047632">
    <property type="term" value="F:agmatine deiminase activity"/>
    <property type="evidence" value="ECO:0007669"/>
    <property type="project" value="TreeGrafter"/>
</dbReference>
<dbReference type="Pfam" id="PF04371">
    <property type="entry name" value="PAD_porph"/>
    <property type="match status" value="1"/>
</dbReference>
<gene>
    <name evidence="2" type="ORF">N7456_010150</name>
</gene>
<sequence>MLGQTESIPGGSAKYPAEWASHIATILGFPSECSLPSNLYEAACSEIIELAGAISHFEAVRLYTRPTDVPRAQSMLSSTGCGSHAIDIIPFATNHLWVRDTGPVYVHGIKCSREKYRAAISFGFNEWGGNGGGGADGWPELTAEHIQENQSFAKRVIQSEHDIGLTEINAEICLEGGALVSDGDGTLIVSESSIISKGRNPGMTKKEIENQLTRLLGVEKIIWFPGFHNLDVTDVHADAEIQFVRPGVLVVSKPHESARKEWHDVYSQVTKVLETETDARGRRFEFHVIDEPDPQLILPSDNGEQEDDPATNYVNFYYVNGGLILPMFGDESADKAALRTMQHLHPDRVVRQVYVNALPLTGGVIHCATQPVL</sequence>
<dbReference type="AlphaFoldDB" id="A0A9W9K5X8"/>
<dbReference type="OrthoDB" id="544103at2759"/>
<name>A0A9W9K5X8_9EURO</name>
<dbReference type="SUPFAM" id="SSF55909">
    <property type="entry name" value="Pentein"/>
    <property type="match status" value="1"/>
</dbReference>
<keyword evidence="3" id="KW-1185">Reference proteome</keyword>
<dbReference type="EMBL" id="JAPQKH010000006">
    <property type="protein sequence ID" value="KAJ5094289.1"/>
    <property type="molecule type" value="Genomic_DNA"/>
</dbReference>
<dbReference type="GO" id="GO:0004668">
    <property type="term" value="F:protein-arginine deiminase activity"/>
    <property type="evidence" value="ECO:0007669"/>
    <property type="project" value="InterPro"/>
</dbReference>
<protein>
    <submittedName>
        <fullName evidence="2">Porphyromonas-type peptidyl-arginine deiminase superfamily</fullName>
    </submittedName>
</protein>
<reference evidence="2" key="2">
    <citation type="journal article" date="2023" name="IMA Fungus">
        <title>Comparative genomic study of the Penicillium genus elucidates a diverse pangenome and 15 lateral gene transfer events.</title>
        <authorList>
            <person name="Petersen C."/>
            <person name="Sorensen T."/>
            <person name="Nielsen M.R."/>
            <person name="Sondergaard T.E."/>
            <person name="Sorensen J.L."/>
            <person name="Fitzpatrick D.A."/>
            <person name="Frisvad J.C."/>
            <person name="Nielsen K.L."/>
        </authorList>
    </citation>
    <scope>NUCLEOTIDE SEQUENCE</scope>
    <source>
        <strain evidence="2">IBT 30069</strain>
    </source>
</reference>
<dbReference type="InterPro" id="IPR007466">
    <property type="entry name" value="Peptidyl-Arg-deiminase_porph"/>
</dbReference>
<dbReference type="Gene3D" id="3.75.10.10">
    <property type="entry name" value="L-arginine/glycine Amidinotransferase, Chain A"/>
    <property type="match status" value="1"/>
</dbReference>
<comment type="caution">
    <text evidence="2">The sequence shown here is derived from an EMBL/GenBank/DDBJ whole genome shotgun (WGS) entry which is preliminary data.</text>
</comment>
<dbReference type="GO" id="GO:0009446">
    <property type="term" value="P:putrescine biosynthetic process"/>
    <property type="evidence" value="ECO:0007669"/>
    <property type="project" value="InterPro"/>
</dbReference>
<dbReference type="PANTHER" id="PTHR31377">
    <property type="entry name" value="AGMATINE DEIMINASE-RELATED"/>
    <property type="match status" value="1"/>
</dbReference>
<accession>A0A9W9K5X8</accession>
<keyword evidence="1" id="KW-0378">Hydrolase</keyword>
<dbReference type="PANTHER" id="PTHR31377:SF0">
    <property type="entry name" value="AGMATINE DEIMINASE-RELATED"/>
    <property type="match status" value="1"/>
</dbReference>
<reference evidence="2" key="1">
    <citation type="submission" date="2022-11" db="EMBL/GenBank/DDBJ databases">
        <authorList>
            <person name="Petersen C."/>
        </authorList>
    </citation>
    <scope>NUCLEOTIDE SEQUENCE</scope>
    <source>
        <strain evidence="2">IBT 30069</strain>
    </source>
</reference>
<evidence type="ECO:0000256" key="1">
    <source>
        <dbReference type="ARBA" id="ARBA00022801"/>
    </source>
</evidence>
<dbReference type="Proteomes" id="UP001149165">
    <property type="component" value="Unassembled WGS sequence"/>
</dbReference>